<organism evidence="1">
    <name type="scientific">marine sediment metagenome</name>
    <dbReference type="NCBI Taxonomy" id="412755"/>
    <lineage>
        <taxon>unclassified sequences</taxon>
        <taxon>metagenomes</taxon>
        <taxon>ecological metagenomes</taxon>
    </lineage>
</organism>
<gene>
    <name evidence="1" type="ORF">S12H4_23476</name>
</gene>
<evidence type="ECO:0000313" key="1">
    <source>
        <dbReference type="EMBL" id="GAI84500.1"/>
    </source>
</evidence>
<comment type="caution">
    <text evidence="1">The sequence shown here is derived from an EMBL/GenBank/DDBJ whole genome shotgun (WGS) entry which is preliminary data.</text>
</comment>
<sequence>KALREVQGYFQMSTGRKLSDDDTIAELCLRVRKLFPVQIGKDTFMLEIDTHGKRR</sequence>
<proteinExistence type="predicted"/>
<feature type="non-terminal residue" evidence="1">
    <location>
        <position position="1"/>
    </location>
</feature>
<dbReference type="EMBL" id="BARW01012478">
    <property type="protein sequence ID" value="GAI84500.1"/>
    <property type="molecule type" value="Genomic_DNA"/>
</dbReference>
<protein>
    <submittedName>
        <fullName evidence="1">Uncharacterized protein</fullName>
    </submittedName>
</protein>
<name>X1TAE1_9ZZZZ</name>
<reference evidence="1" key="1">
    <citation type="journal article" date="2014" name="Front. Microbiol.">
        <title>High frequency of phylogenetically diverse reductive dehalogenase-homologous genes in deep subseafloor sedimentary metagenomes.</title>
        <authorList>
            <person name="Kawai M."/>
            <person name="Futagami T."/>
            <person name="Toyoda A."/>
            <person name="Takaki Y."/>
            <person name="Nishi S."/>
            <person name="Hori S."/>
            <person name="Arai W."/>
            <person name="Tsubouchi T."/>
            <person name="Morono Y."/>
            <person name="Uchiyama I."/>
            <person name="Ito T."/>
            <person name="Fujiyama A."/>
            <person name="Inagaki F."/>
            <person name="Takami H."/>
        </authorList>
    </citation>
    <scope>NUCLEOTIDE SEQUENCE</scope>
    <source>
        <strain evidence="1">Expedition CK06-06</strain>
    </source>
</reference>
<accession>X1TAE1</accession>
<dbReference type="AlphaFoldDB" id="X1TAE1"/>